<keyword evidence="7 8" id="KW-0119">Carbohydrate metabolism</keyword>
<evidence type="ECO:0000256" key="3">
    <source>
        <dbReference type="ARBA" id="ARBA00006206"/>
    </source>
</evidence>
<dbReference type="Pfam" id="PF01263">
    <property type="entry name" value="Aldose_epim"/>
    <property type="match status" value="1"/>
</dbReference>
<evidence type="ECO:0000256" key="6">
    <source>
        <dbReference type="ARBA" id="ARBA00023235"/>
    </source>
</evidence>
<dbReference type="PANTHER" id="PTHR10091">
    <property type="entry name" value="ALDOSE-1-EPIMERASE"/>
    <property type="match status" value="1"/>
</dbReference>
<dbReference type="SUPFAM" id="SSF74650">
    <property type="entry name" value="Galactose mutarotase-like"/>
    <property type="match status" value="1"/>
</dbReference>
<evidence type="ECO:0000313" key="13">
    <source>
        <dbReference type="Proteomes" id="UP000319671"/>
    </source>
</evidence>
<comment type="pathway">
    <text evidence="2 8">Carbohydrate metabolism; hexose metabolism.</text>
</comment>
<dbReference type="PROSITE" id="PS00545">
    <property type="entry name" value="ALDOSE_1_EPIMERASE"/>
    <property type="match status" value="1"/>
</dbReference>
<dbReference type="PANTHER" id="PTHR10091:SF0">
    <property type="entry name" value="GALACTOSE MUTAROTASE"/>
    <property type="match status" value="1"/>
</dbReference>
<dbReference type="InterPro" id="IPR047215">
    <property type="entry name" value="Galactose_mutarotase-like"/>
</dbReference>
<comment type="caution">
    <text evidence="12">The sequence shown here is derived from an EMBL/GenBank/DDBJ whole genome shotgun (WGS) entry which is preliminary data.</text>
</comment>
<evidence type="ECO:0000256" key="5">
    <source>
        <dbReference type="ARBA" id="ARBA00014165"/>
    </source>
</evidence>
<proteinExistence type="inferred from homology"/>
<accession>A0A561CX38</accession>
<keyword evidence="6 8" id="KW-0413">Isomerase</keyword>
<evidence type="ECO:0000256" key="1">
    <source>
        <dbReference type="ARBA" id="ARBA00001614"/>
    </source>
</evidence>
<feature type="active site" description="Proton acceptor" evidence="9">
    <location>
        <position position="313"/>
    </location>
</feature>
<evidence type="ECO:0000313" key="12">
    <source>
        <dbReference type="EMBL" id="TWD95766.1"/>
    </source>
</evidence>
<dbReference type="UniPathway" id="UPA00242"/>
<keyword evidence="13" id="KW-1185">Reference proteome</keyword>
<name>A0A561CX38_9BACI</name>
<dbReference type="PIRSF" id="PIRSF005096">
    <property type="entry name" value="GALM"/>
    <property type="match status" value="1"/>
</dbReference>
<feature type="active site" description="Proton donor" evidence="9">
    <location>
        <position position="179"/>
    </location>
</feature>
<evidence type="ECO:0000256" key="10">
    <source>
        <dbReference type="PIRSR" id="PIRSR005096-2"/>
    </source>
</evidence>
<dbReference type="NCBIfam" id="NF008277">
    <property type="entry name" value="PRK11055.1"/>
    <property type="match status" value="1"/>
</dbReference>
<dbReference type="InterPro" id="IPR014718">
    <property type="entry name" value="GH-type_carb-bd"/>
</dbReference>
<dbReference type="InterPro" id="IPR018052">
    <property type="entry name" value="Ald1_epimerase_CS"/>
</dbReference>
<dbReference type="AlphaFoldDB" id="A0A561CX38"/>
<dbReference type="InterPro" id="IPR015443">
    <property type="entry name" value="Aldose_1-epimerase"/>
</dbReference>
<dbReference type="Gene3D" id="2.70.98.10">
    <property type="match status" value="1"/>
</dbReference>
<evidence type="ECO:0000256" key="7">
    <source>
        <dbReference type="ARBA" id="ARBA00023277"/>
    </source>
</evidence>
<dbReference type="GO" id="GO:0004034">
    <property type="term" value="F:aldose 1-epimerase activity"/>
    <property type="evidence" value="ECO:0007669"/>
    <property type="project" value="UniProtKB-EC"/>
</dbReference>
<comment type="similarity">
    <text evidence="3 8">Belongs to the aldose epimerase family.</text>
</comment>
<evidence type="ECO:0000256" key="11">
    <source>
        <dbReference type="PIRSR" id="PIRSR005096-3"/>
    </source>
</evidence>
<sequence length="352" mass="39111">MKMENQLFGRYNGADVIEYSFSNDSGMTVSCINFGCVITKIIVPDRNGKLENVVLGFENFEDYPKYSPYFGAVCGRVAGRIKGASFELDGKEHVLAQNEAPNHLHGGVKGFDSVVWATEKVEEENAVGLKFHYRSPDGEEGYPGNLDTIVTYLLTNDNELKVTYEARTDKKTVVNLTNHSYFNLSGNIKRDCSGHVLQLDSDRFLELAPDLMPTGKMLETANTPFDFTAGRKLKDGMETSYPQNVLVGKGYDHPLIFSKEGNNRIVLSEEESGRVLEMTTDQPCVVLYTSNMLDGEFEISGVKARNYLGVCLETQGLPDAIHQPSFPSVTLNPGDVYRANTTYRFLTNTLGD</sequence>
<dbReference type="RefSeq" id="WP_144567184.1">
    <property type="nucleotide sequence ID" value="NZ_VIVN01000012.1"/>
</dbReference>
<feature type="binding site" evidence="10">
    <location>
        <position position="252"/>
    </location>
    <ligand>
        <name>beta-D-galactose</name>
        <dbReference type="ChEBI" id="CHEBI:27667"/>
    </ligand>
</feature>
<comment type="catalytic activity">
    <reaction evidence="1 8">
        <text>alpha-D-glucose = beta-D-glucose</text>
        <dbReference type="Rhea" id="RHEA:10264"/>
        <dbReference type="ChEBI" id="CHEBI:15903"/>
        <dbReference type="ChEBI" id="CHEBI:17925"/>
        <dbReference type="EC" id="5.1.3.3"/>
    </reaction>
</comment>
<dbReference type="EMBL" id="VIVN01000012">
    <property type="protein sequence ID" value="TWD95766.1"/>
    <property type="molecule type" value="Genomic_DNA"/>
</dbReference>
<evidence type="ECO:0000256" key="8">
    <source>
        <dbReference type="PIRNR" id="PIRNR005096"/>
    </source>
</evidence>
<feature type="binding site" evidence="11">
    <location>
        <begin position="179"/>
        <end position="181"/>
    </location>
    <ligand>
        <name>beta-D-galactose</name>
        <dbReference type="ChEBI" id="CHEBI:27667"/>
    </ligand>
</feature>
<dbReference type="InterPro" id="IPR008183">
    <property type="entry name" value="Aldose_1/G6P_1-epimerase"/>
</dbReference>
<gene>
    <name evidence="12" type="ORF">FB550_112128</name>
</gene>
<dbReference type="GO" id="GO:0005737">
    <property type="term" value="C:cytoplasm"/>
    <property type="evidence" value="ECO:0007669"/>
    <property type="project" value="TreeGrafter"/>
</dbReference>
<evidence type="ECO:0000256" key="2">
    <source>
        <dbReference type="ARBA" id="ARBA00005028"/>
    </source>
</evidence>
<dbReference type="GO" id="GO:0006006">
    <property type="term" value="P:glucose metabolic process"/>
    <property type="evidence" value="ECO:0007669"/>
    <property type="project" value="TreeGrafter"/>
</dbReference>
<evidence type="ECO:0000256" key="4">
    <source>
        <dbReference type="ARBA" id="ARBA00013185"/>
    </source>
</evidence>
<dbReference type="GO" id="GO:0030246">
    <property type="term" value="F:carbohydrate binding"/>
    <property type="evidence" value="ECO:0007669"/>
    <property type="project" value="InterPro"/>
</dbReference>
<dbReference type="EC" id="5.1.3.3" evidence="4 8"/>
<dbReference type="Proteomes" id="UP000319671">
    <property type="component" value="Unassembled WGS sequence"/>
</dbReference>
<dbReference type="CDD" id="cd09019">
    <property type="entry name" value="galactose_mutarotase_like"/>
    <property type="match status" value="1"/>
</dbReference>
<evidence type="ECO:0000256" key="9">
    <source>
        <dbReference type="PIRSR" id="PIRSR005096-1"/>
    </source>
</evidence>
<dbReference type="InterPro" id="IPR011013">
    <property type="entry name" value="Gal_mutarotase_sf_dom"/>
</dbReference>
<organism evidence="12 13">
    <name type="scientific">Neobacillus bataviensis</name>
    <dbReference type="NCBI Taxonomy" id="220685"/>
    <lineage>
        <taxon>Bacteria</taxon>
        <taxon>Bacillati</taxon>
        <taxon>Bacillota</taxon>
        <taxon>Bacilli</taxon>
        <taxon>Bacillales</taxon>
        <taxon>Bacillaceae</taxon>
        <taxon>Neobacillus</taxon>
    </lineage>
</organism>
<dbReference type="GO" id="GO:0033499">
    <property type="term" value="P:galactose catabolic process via UDP-galactose, Leloir pathway"/>
    <property type="evidence" value="ECO:0007669"/>
    <property type="project" value="TreeGrafter"/>
</dbReference>
<protein>
    <recommendedName>
        <fullName evidence="5 8">Aldose 1-epimerase</fullName>
        <ecNumber evidence="4 8">5.1.3.3</ecNumber>
    </recommendedName>
</protein>
<reference evidence="12 13" key="1">
    <citation type="submission" date="2019-06" db="EMBL/GenBank/DDBJ databases">
        <title>Sorghum-associated microbial communities from plants grown in Nebraska, USA.</title>
        <authorList>
            <person name="Schachtman D."/>
        </authorList>
    </citation>
    <scope>NUCLEOTIDE SEQUENCE [LARGE SCALE GENOMIC DNA]</scope>
    <source>
        <strain evidence="12 13">2482</strain>
    </source>
</reference>